<keyword evidence="1" id="KW-0812">Transmembrane</keyword>
<dbReference type="Proteomes" id="UP000776983">
    <property type="component" value="Unassembled WGS sequence"/>
</dbReference>
<accession>A0ABS8C849</accession>
<keyword evidence="3" id="KW-1185">Reference proteome</keyword>
<dbReference type="EMBL" id="JACDXW010000001">
    <property type="protein sequence ID" value="MCB5362203.1"/>
    <property type="molecule type" value="Genomic_DNA"/>
</dbReference>
<proteinExistence type="predicted"/>
<feature type="transmembrane region" description="Helical" evidence="1">
    <location>
        <begin position="44"/>
        <end position="63"/>
    </location>
</feature>
<reference evidence="2 3" key="1">
    <citation type="submission" date="2020-07" db="EMBL/GenBank/DDBJ databases">
        <title>Pusillimonas sp. nov., isolated from poultry manure in Taiwan.</title>
        <authorList>
            <person name="Lin S.-Y."/>
            <person name="Tang Y.-S."/>
            <person name="Young C.-C."/>
        </authorList>
    </citation>
    <scope>NUCLEOTIDE SEQUENCE [LARGE SCALE GENOMIC DNA]</scope>
    <source>
        <strain evidence="2 3">CC-YST705</strain>
    </source>
</reference>
<evidence type="ECO:0000256" key="1">
    <source>
        <dbReference type="SAM" id="Phobius"/>
    </source>
</evidence>
<organism evidence="2 3">
    <name type="scientific">Mesopusillimonas faecipullorum</name>
    <dbReference type="NCBI Taxonomy" id="2755040"/>
    <lineage>
        <taxon>Bacteria</taxon>
        <taxon>Pseudomonadati</taxon>
        <taxon>Pseudomonadota</taxon>
        <taxon>Betaproteobacteria</taxon>
        <taxon>Burkholderiales</taxon>
        <taxon>Alcaligenaceae</taxon>
        <taxon>Mesopusillimonas</taxon>
    </lineage>
</organism>
<feature type="transmembrane region" description="Helical" evidence="1">
    <location>
        <begin position="70"/>
        <end position="90"/>
    </location>
</feature>
<keyword evidence="1" id="KW-1133">Transmembrane helix</keyword>
<keyword evidence="1" id="KW-0472">Membrane</keyword>
<protein>
    <recommendedName>
        <fullName evidence="4">TM2 domain-containing protein</fullName>
    </recommendedName>
</protein>
<feature type="transmembrane region" description="Helical" evidence="1">
    <location>
        <begin position="20"/>
        <end position="38"/>
    </location>
</feature>
<evidence type="ECO:0000313" key="2">
    <source>
        <dbReference type="EMBL" id="MCB5362203.1"/>
    </source>
</evidence>
<name>A0ABS8C849_9BURK</name>
<sequence length="151" mass="16917">MNEQHRQTGSSQGRRHRSKVIVALLAALLGVVHAHWWYVGRPYAWLATLASFLLIVWAALSPVWWDTPAFFLLAVPITAGFIESLVFALKTDEWFDARYNPGSGQQTRTGWAPVLIAIFSTMVGSSALLFMLALTVLHVYKALGWLDDYVL</sequence>
<evidence type="ECO:0000313" key="3">
    <source>
        <dbReference type="Proteomes" id="UP000776983"/>
    </source>
</evidence>
<evidence type="ECO:0008006" key="4">
    <source>
        <dbReference type="Google" id="ProtNLM"/>
    </source>
</evidence>
<dbReference type="RefSeq" id="WP_226952429.1">
    <property type="nucleotide sequence ID" value="NZ_JACDXW010000001.1"/>
</dbReference>
<feature type="transmembrane region" description="Helical" evidence="1">
    <location>
        <begin position="110"/>
        <end position="137"/>
    </location>
</feature>
<gene>
    <name evidence="2" type="ORF">H0484_00300</name>
</gene>
<comment type="caution">
    <text evidence="2">The sequence shown here is derived from an EMBL/GenBank/DDBJ whole genome shotgun (WGS) entry which is preliminary data.</text>
</comment>